<organism evidence="2 3">
    <name type="scientific">Helicobacter magdeburgensis</name>
    <dbReference type="NCBI Taxonomy" id="471858"/>
    <lineage>
        <taxon>Bacteria</taxon>
        <taxon>Pseudomonadati</taxon>
        <taxon>Campylobacterota</taxon>
        <taxon>Epsilonproteobacteria</taxon>
        <taxon>Campylobacterales</taxon>
        <taxon>Helicobacteraceae</taxon>
        <taxon>Helicobacter</taxon>
    </lineage>
</organism>
<feature type="transmembrane region" description="Helical" evidence="1">
    <location>
        <begin position="41"/>
        <end position="58"/>
    </location>
</feature>
<comment type="caution">
    <text evidence="2">The sequence shown here is derived from an EMBL/GenBank/DDBJ whole genome shotgun (WGS) entry which is preliminary data.</text>
</comment>
<name>A0A4U8SWM9_9HELI</name>
<evidence type="ECO:0000256" key="1">
    <source>
        <dbReference type="SAM" id="Phobius"/>
    </source>
</evidence>
<evidence type="ECO:0000313" key="2">
    <source>
        <dbReference type="EMBL" id="TLD91296.1"/>
    </source>
</evidence>
<proteinExistence type="predicted"/>
<keyword evidence="1" id="KW-1133">Transmembrane helix</keyword>
<feature type="transmembrane region" description="Helical" evidence="1">
    <location>
        <begin position="16"/>
        <end position="35"/>
    </location>
</feature>
<dbReference type="AlphaFoldDB" id="A0A4U8SWM9"/>
<protein>
    <submittedName>
        <fullName evidence="2">Uncharacterized protein</fullName>
    </submittedName>
</protein>
<dbReference type="RefSeq" id="WP_034585746.1">
    <property type="nucleotide sequence ID" value="NZ_JRPE02000017.1"/>
</dbReference>
<evidence type="ECO:0000313" key="3">
    <source>
        <dbReference type="Proteomes" id="UP000029921"/>
    </source>
</evidence>
<keyword evidence="1" id="KW-0472">Membrane</keyword>
<sequence>MNEAISKEQYRLKAKIIFFLFSKINIFILFFAYVLTDSLDGFVIIYAGVGLIIYRFVFSQTKMDNPYKIFLLQHISNFLKNSRKK</sequence>
<accession>A0A4U8SWM9</accession>
<keyword evidence="1" id="KW-0812">Transmembrane</keyword>
<keyword evidence="3" id="KW-1185">Reference proteome</keyword>
<gene>
    <name evidence="2" type="ORF">LS74_009295</name>
</gene>
<dbReference type="EMBL" id="JRPE02000017">
    <property type="protein sequence ID" value="TLD91296.1"/>
    <property type="molecule type" value="Genomic_DNA"/>
</dbReference>
<dbReference type="Proteomes" id="UP000029921">
    <property type="component" value="Unassembled WGS sequence"/>
</dbReference>
<reference evidence="2 3" key="1">
    <citation type="journal article" date="2014" name="Genome Announc.">
        <title>Draft genome sequences of eight enterohepatic helicobacter species isolated from both laboratory and wild rodents.</title>
        <authorList>
            <person name="Sheh A."/>
            <person name="Shen Z."/>
            <person name="Fox J.G."/>
        </authorList>
    </citation>
    <scope>NUCLEOTIDE SEQUENCE [LARGE SCALE GENOMIC DNA]</scope>
    <source>
        <strain evidence="2 3">MIT 96-1001</strain>
    </source>
</reference>